<dbReference type="SUPFAM" id="SSF56672">
    <property type="entry name" value="DNA/RNA polymerases"/>
    <property type="match status" value="1"/>
</dbReference>
<name>A0AAV3QCS0_LITER</name>
<keyword evidence="2" id="KW-1185">Reference proteome</keyword>
<organism evidence="1 2">
    <name type="scientific">Lithospermum erythrorhizon</name>
    <name type="common">Purple gromwell</name>
    <name type="synonym">Lithospermum officinale var. erythrorhizon</name>
    <dbReference type="NCBI Taxonomy" id="34254"/>
    <lineage>
        <taxon>Eukaryota</taxon>
        <taxon>Viridiplantae</taxon>
        <taxon>Streptophyta</taxon>
        <taxon>Embryophyta</taxon>
        <taxon>Tracheophyta</taxon>
        <taxon>Spermatophyta</taxon>
        <taxon>Magnoliopsida</taxon>
        <taxon>eudicotyledons</taxon>
        <taxon>Gunneridae</taxon>
        <taxon>Pentapetalae</taxon>
        <taxon>asterids</taxon>
        <taxon>lamiids</taxon>
        <taxon>Boraginales</taxon>
        <taxon>Boraginaceae</taxon>
        <taxon>Boraginoideae</taxon>
        <taxon>Lithospermeae</taxon>
        <taxon>Lithospermum</taxon>
    </lineage>
</organism>
<accession>A0AAV3QCS0</accession>
<sequence>MAFRLKNAGATYQRMVNKEFSTQIGRDHSLPFNKIIKKGREFEWNLECEQSFQELKAYLQSSQLLARPVAGDVLQLYLVVSESALSSILIRKEGRFKGRFIMVTFGTTTGKEFLSLRIVGPEEDKVTTLAAYTPLYRGCAAQWPTLRLLGSKKTRSWSSIQEKVLHLKGLGQEPSDLPRGFHFLGTMISSSHVQCRYGAILANAFLTEAIQRLPFVSMIVQTSS</sequence>
<evidence type="ECO:0000313" key="1">
    <source>
        <dbReference type="EMBL" id="GAA0160993.1"/>
    </source>
</evidence>
<dbReference type="InterPro" id="IPR043502">
    <property type="entry name" value="DNA/RNA_pol_sf"/>
</dbReference>
<proteinExistence type="predicted"/>
<dbReference type="AlphaFoldDB" id="A0AAV3QCS0"/>
<gene>
    <name evidence="1" type="ORF">LIER_17415</name>
</gene>
<reference evidence="1 2" key="1">
    <citation type="submission" date="2024-01" db="EMBL/GenBank/DDBJ databases">
        <title>The complete chloroplast genome sequence of Lithospermum erythrorhizon: insights into the phylogenetic relationship among Boraginaceae species and the maternal lineages of purple gromwells.</title>
        <authorList>
            <person name="Okada T."/>
            <person name="Watanabe K."/>
        </authorList>
    </citation>
    <scope>NUCLEOTIDE SEQUENCE [LARGE SCALE GENOMIC DNA]</scope>
</reference>
<protein>
    <submittedName>
        <fullName evidence="1">Uncharacterized protein</fullName>
    </submittedName>
</protein>
<dbReference type="InterPro" id="IPR043128">
    <property type="entry name" value="Rev_trsase/Diguanyl_cyclase"/>
</dbReference>
<dbReference type="Gene3D" id="3.30.70.270">
    <property type="match status" value="1"/>
</dbReference>
<dbReference type="Proteomes" id="UP001454036">
    <property type="component" value="Unassembled WGS sequence"/>
</dbReference>
<dbReference type="EMBL" id="BAABME010004050">
    <property type="protein sequence ID" value="GAA0160993.1"/>
    <property type="molecule type" value="Genomic_DNA"/>
</dbReference>
<evidence type="ECO:0000313" key="2">
    <source>
        <dbReference type="Proteomes" id="UP001454036"/>
    </source>
</evidence>
<comment type="caution">
    <text evidence="1">The sequence shown here is derived from an EMBL/GenBank/DDBJ whole genome shotgun (WGS) entry which is preliminary data.</text>
</comment>